<dbReference type="Proteomes" id="UP000007347">
    <property type="component" value="Chromosome"/>
</dbReference>
<dbReference type="EMBL" id="FO203503">
    <property type="protein sequence ID" value="CCK78443.1"/>
    <property type="molecule type" value="Genomic_DNA"/>
</dbReference>
<dbReference type="AlphaFoldDB" id="K0NFH1"/>
<evidence type="ECO:0000313" key="2">
    <source>
        <dbReference type="Proteomes" id="UP000007347"/>
    </source>
</evidence>
<name>K0NFH1_DESTT</name>
<accession>K0NFH1</accession>
<evidence type="ECO:0000313" key="1">
    <source>
        <dbReference type="EMBL" id="CCK78443.1"/>
    </source>
</evidence>
<keyword evidence="2" id="KW-1185">Reference proteome</keyword>
<dbReference type="KEGG" id="dto:TOL2_C02730"/>
<proteinExistence type="predicted"/>
<gene>
    <name evidence="1" type="ordered locus">TOL2_C02730</name>
</gene>
<reference evidence="1 2" key="1">
    <citation type="journal article" date="2013" name="Environ. Microbiol.">
        <title>Complete genome, catabolic sub-proteomes and key-metabolites of Desulfobacula toluolica Tol2, a marine, aromatic compound-degrading, sulfate-reducing bacterium.</title>
        <authorList>
            <person name="Wohlbrand L."/>
            <person name="Jacob J.H."/>
            <person name="Kube M."/>
            <person name="Mussmann M."/>
            <person name="Jarling R."/>
            <person name="Beck A."/>
            <person name="Amann R."/>
            <person name="Wilkes H."/>
            <person name="Reinhardt R."/>
            <person name="Rabus R."/>
        </authorList>
    </citation>
    <scope>NUCLEOTIDE SEQUENCE [LARGE SCALE GENOMIC DNA]</scope>
    <source>
        <strain evidence="2">DSM 7467 / Tol2</strain>
    </source>
</reference>
<organism evidence="1 2">
    <name type="scientific">Desulfobacula toluolica (strain DSM 7467 / Tol2)</name>
    <dbReference type="NCBI Taxonomy" id="651182"/>
    <lineage>
        <taxon>Bacteria</taxon>
        <taxon>Pseudomonadati</taxon>
        <taxon>Thermodesulfobacteriota</taxon>
        <taxon>Desulfobacteria</taxon>
        <taxon>Desulfobacterales</taxon>
        <taxon>Desulfobacteraceae</taxon>
        <taxon>Desulfobacula</taxon>
    </lineage>
</organism>
<sequence>MNLILFIHQAAFKKGVILENIIDGYFDGTKRQTLRTVNALKEKLKKGAGFTKNEIFILLVDSRSRLNELTSLIDLLEGKRIILILPDESKTTLSIASKFFPRFFTFVSETYNDLCDVLHKMTKQANINTN</sequence>
<dbReference type="STRING" id="651182.TOL2_C02730"/>
<dbReference type="HOGENOM" id="CLU_1934665_0_0_7"/>
<protein>
    <submittedName>
        <fullName evidence="1">Conserved uncharacterized protein</fullName>
    </submittedName>
</protein>